<keyword evidence="2 6" id="KW-0812">Transmembrane</keyword>
<comment type="subcellular location">
    <subcellularLocation>
        <location evidence="1">Membrane</location>
        <topology evidence="1">Multi-pass membrane protein</topology>
    </subcellularLocation>
</comment>
<feature type="transmembrane region" description="Helical" evidence="6">
    <location>
        <begin position="217"/>
        <end position="236"/>
    </location>
</feature>
<gene>
    <name evidence="8" type="primary">ccsA</name>
    <name evidence="8" type="ORF">JFN91_18570</name>
</gene>
<sequence>MKAELLFFWTAVALYGLSTFCYIFGFIANYDKLFRAGLFSALAGFFPHVIAISMRWAASGAGVTPFISISESLSLGVFMTVLIFLISEFTIKKVLPLGALVMPVAFVLLGWAGTLLKEVAATIAPALQSGWIWVHITGATIGFASVLLAAGMGFLYLFKERNDAGLAAKLPELATIDRLSYRFVAGGFIMYGLMIISGAYWSNTVKGNYWNWDPVEVWSLISWLIYGIYLHLRVTFGWRGTRLAWYSLIAVVVMIVSYWGIPFGVETFHAGFRIQH</sequence>
<dbReference type="PANTHER" id="PTHR30071:SF1">
    <property type="entry name" value="CYTOCHROME B_B6 PROTEIN-RELATED"/>
    <property type="match status" value="1"/>
</dbReference>
<name>A0ABS0YJ02_9BACT</name>
<evidence type="ECO:0000259" key="7">
    <source>
        <dbReference type="Pfam" id="PF01578"/>
    </source>
</evidence>
<feature type="transmembrane region" description="Helical" evidence="6">
    <location>
        <begin position="6"/>
        <end position="26"/>
    </location>
</feature>
<reference evidence="8 9" key="1">
    <citation type="submission" date="2020-12" db="EMBL/GenBank/DDBJ databases">
        <title>Geomonas sp. Red421, isolated from paddy soil.</title>
        <authorList>
            <person name="Xu Z."/>
            <person name="Zhang Z."/>
            <person name="Masuda Y."/>
            <person name="Itoh H."/>
            <person name="Senoo K."/>
        </authorList>
    </citation>
    <scope>NUCLEOTIDE SEQUENCE [LARGE SCALE GENOMIC DNA]</scope>
    <source>
        <strain evidence="8 9">Red421</strain>
    </source>
</reference>
<feature type="transmembrane region" description="Helical" evidence="6">
    <location>
        <begin position="33"/>
        <end position="54"/>
    </location>
</feature>
<feature type="transmembrane region" description="Helical" evidence="6">
    <location>
        <begin position="132"/>
        <end position="158"/>
    </location>
</feature>
<dbReference type="Proteomes" id="UP000614714">
    <property type="component" value="Unassembled WGS sequence"/>
</dbReference>
<evidence type="ECO:0000256" key="1">
    <source>
        <dbReference type="ARBA" id="ARBA00004141"/>
    </source>
</evidence>
<evidence type="ECO:0000313" key="8">
    <source>
        <dbReference type="EMBL" id="MBJ6752226.1"/>
    </source>
</evidence>
<keyword evidence="4 6" id="KW-1133">Transmembrane helix</keyword>
<evidence type="ECO:0000256" key="2">
    <source>
        <dbReference type="ARBA" id="ARBA00022692"/>
    </source>
</evidence>
<feature type="transmembrane region" description="Helical" evidence="6">
    <location>
        <begin position="66"/>
        <end position="87"/>
    </location>
</feature>
<feature type="transmembrane region" description="Helical" evidence="6">
    <location>
        <begin position="243"/>
        <end position="261"/>
    </location>
</feature>
<evidence type="ECO:0000313" key="9">
    <source>
        <dbReference type="Proteomes" id="UP000614714"/>
    </source>
</evidence>
<feature type="transmembrane region" description="Helical" evidence="6">
    <location>
        <begin position="179"/>
        <end position="201"/>
    </location>
</feature>
<keyword evidence="5 6" id="KW-0472">Membrane</keyword>
<evidence type="ECO:0000256" key="6">
    <source>
        <dbReference type="SAM" id="Phobius"/>
    </source>
</evidence>
<feature type="domain" description="Cytochrome c assembly protein" evidence="7">
    <location>
        <begin position="70"/>
        <end position="266"/>
    </location>
</feature>
<keyword evidence="3" id="KW-0201">Cytochrome c-type biogenesis</keyword>
<evidence type="ECO:0000256" key="4">
    <source>
        <dbReference type="ARBA" id="ARBA00022989"/>
    </source>
</evidence>
<dbReference type="RefSeq" id="WP_199390642.1">
    <property type="nucleotide sequence ID" value="NZ_JAEMHL010000012.1"/>
</dbReference>
<keyword evidence="9" id="KW-1185">Reference proteome</keyword>
<protein>
    <submittedName>
        <fullName evidence="8">Cytochrome c biogenesis protein CcsA</fullName>
    </submittedName>
</protein>
<dbReference type="PANTHER" id="PTHR30071">
    <property type="entry name" value="HEME EXPORTER PROTEIN C"/>
    <property type="match status" value="1"/>
</dbReference>
<accession>A0ABS0YJ02</accession>
<feature type="transmembrane region" description="Helical" evidence="6">
    <location>
        <begin position="94"/>
        <end position="112"/>
    </location>
</feature>
<organism evidence="8 9">
    <name type="scientific">Geomonas anaerohicana</name>
    <dbReference type="NCBI Taxonomy" id="2798583"/>
    <lineage>
        <taxon>Bacteria</taxon>
        <taxon>Pseudomonadati</taxon>
        <taxon>Thermodesulfobacteriota</taxon>
        <taxon>Desulfuromonadia</taxon>
        <taxon>Geobacterales</taxon>
        <taxon>Geobacteraceae</taxon>
        <taxon>Geomonas</taxon>
    </lineage>
</organism>
<dbReference type="Pfam" id="PF01578">
    <property type="entry name" value="Cytochrom_C_asm"/>
    <property type="match status" value="1"/>
</dbReference>
<evidence type="ECO:0000256" key="3">
    <source>
        <dbReference type="ARBA" id="ARBA00022748"/>
    </source>
</evidence>
<dbReference type="InterPro" id="IPR002541">
    <property type="entry name" value="Cyt_c_assembly"/>
</dbReference>
<proteinExistence type="predicted"/>
<dbReference type="EMBL" id="JAEMHL010000012">
    <property type="protein sequence ID" value="MBJ6752226.1"/>
    <property type="molecule type" value="Genomic_DNA"/>
</dbReference>
<evidence type="ECO:0000256" key="5">
    <source>
        <dbReference type="ARBA" id="ARBA00023136"/>
    </source>
</evidence>
<comment type="caution">
    <text evidence="8">The sequence shown here is derived from an EMBL/GenBank/DDBJ whole genome shotgun (WGS) entry which is preliminary data.</text>
</comment>
<dbReference type="InterPro" id="IPR045062">
    <property type="entry name" value="Cyt_c_biogenesis_CcsA/CcmC"/>
</dbReference>